<dbReference type="Pfam" id="PF00098">
    <property type="entry name" value="zf-CCHC"/>
    <property type="match status" value="2"/>
</dbReference>
<dbReference type="EMBL" id="CP144750">
    <property type="protein sequence ID" value="WVZ83041.1"/>
    <property type="molecule type" value="Genomic_DNA"/>
</dbReference>
<dbReference type="PANTHER" id="PTHR23002">
    <property type="entry name" value="ZINC FINGER CCHC DOMAIN CONTAINING PROTEIN"/>
    <property type="match status" value="1"/>
</dbReference>
<evidence type="ECO:0000313" key="4">
    <source>
        <dbReference type="EMBL" id="WVZ83041.1"/>
    </source>
</evidence>
<dbReference type="InterPro" id="IPR036875">
    <property type="entry name" value="Znf_CCHC_sf"/>
</dbReference>
<dbReference type="GO" id="GO:0008270">
    <property type="term" value="F:zinc ion binding"/>
    <property type="evidence" value="ECO:0007669"/>
    <property type="project" value="UniProtKB-KW"/>
</dbReference>
<dbReference type="Gene3D" id="4.10.60.10">
    <property type="entry name" value="Zinc finger, CCHC-type"/>
    <property type="match status" value="2"/>
</dbReference>
<keyword evidence="1" id="KW-0863">Zinc-finger</keyword>
<organism evidence="4 5">
    <name type="scientific">Paspalum notatum var. saurae</name>
    <dbReference type="NCBI Taxonomy" id="547442"/>
    <lineage>
        <taxon>Eukaryota</taxon>
        <taxon>Viridiplantae</taxon>
        <taxon>Streptophyta</taxon>
        <taxon>Embryophyta</taxon>
        <taxon>Tracheophyta</taxon>
        <taxon>Spermatophyta</taxon>
        <taxon>Magnoliopsida</taxon>
        <taxon>Liliopsida</taxon>
        <taxon>Poales</taxon>
        <taxon>Poaceae</taxon>
        <taxon>PACMAD clade</taxon>
        <taxon>Panicoideae</taxon>
        <taxon>Andropogonodae</taxon>
        <taxon>Paspaleae</taxon>
        <taxon>Paspalinae</taxon>
        <taxon>Paspalum</taxon>
    </lineage>
</organism>
<sequence length="249" mass="28392">MDDDGTTSDAIDDATSCTLDGNVESCFGDDDATTSPSTTSYCFMSLGDTKENNDLKNELKNLSNKLERCYNSQVTFEHMLKNKRSFGDKSGIGFNKKQEQKKLSHFMCYRCHEKGHLANGCPNKKKSPQVQVMINKEDQVDDLKIMKKRTRRGGKANARKHHIHFHDAKMMSKNQDEKKKDIAHIKCYKCDILGHLASGCPNKLENKAQVSNEKQGNEEHQMSNEEKAQQKRRCYLCRERGHMAHSCPL</sequence>
<accession>A0AAQ3U0D5</accession>
<feature type="compositionally biased region" description="Basic and acidic residues" evidence="2">
    <location>
        <begin position="215"/>
        <end position="228"/>
    </location>
</feature>
<feature type="region of interest" description="Disordered" evidence="2">
    <location>
        <begin position="209"/>
        <end position="228"/>
    </location>
</feature>
<keyword evidence="5" id="KW-1185">Reference proteome</keyword>
<dbReference type="PROSITE" id="PS50158">
    <property type="entry name" value="ZF_CCHC"/>
    <property type="match status" value="3"/>
</dbReference>
<dbReference type="InterPro" id="IPR001878">
    <property type="entry name" value="Znf_CCHC"/>
</dbReference>
<dbReference type="AlphaFoldDB" id="A0AAQ3U0D5"/>
<evidence type="ECO:0000259" key="3">
    <source>
        <dbReference type="PROSITE" id="PS50158"/>
    </source>
</evidence>
<reference evidence="4 5" key="1">
    <citation type="submission" date="2024-02" db="EMBL/GenBank/DDBJ databases">
        <title>High-quality chromosome-scale genome assembly of Pensacola bahiagrass (Paspalum notatum Flugge var. saurae).</title>
        <authorList>
            <person name="Vega J.M."/>
            <person name="Podio M."/>
            <person name="Orjuela J."/>
            <person name="Siena L.A."/>
            <person name="Pessino S.C."/>
            <person name="Combes M.C."/>
            <person name="Mariac C."/>
            <person name="Albertini E."/>
            <person name="Pupilli F."/>
            <person name="Ortiz J.P.A."/>
            <person name="Leblanc O."/>
        </authorList>
    </citation>
    <scope>NUCLEOTIDE SEQUENCE [LARGE SCALE GENOMIC DNA]</scope>
    <source>
        <strain evidence="4">R1</strain>
        <tissue evidence="4">Leaf</tissue>
    </source>
</reference>
<name>A0AAQ3U0D5_PASNO</name>
<evidence type="ECO:0000256" key="1">
    <source>
        <dbReference type="PROSITE-ProRule" id="PRU00047"/>
    </source>
</evidence>
<keyword evidence="1" id="KW-0479">Metal-binding</keyword>
<feature type="non-terminal residue" evidence="4">
    <location>
        <position position="1"/>
    </location>
</feature>
<feature type="domain" description="CCHC-type" evidence="3">
    <location>
        <begin position="108"/>
        <end position="123"/>
    </location>
</feature>
<protein>
    <recommendedName>
        <fullName evidence="3">CCHC-type domain-containing protein</fullName>
    </recommendedName>
</protein>
<evidence type="ECO:0000256" key="2">
    <source>
        <dbReference type="SAM" id="MobiDB-lite"/>
    </source>
</evidence>
<dbReference type="GO" id="GO:0003676">
    <property type="term" value="F:nucleic acid binding"/>
    <property type="evidence" value="ECO:0007669"/>
    <property type="project" value="InterPro"/>
</dbReference>
<dbReference type="InterPro" id="IPR051714">
    <property type="entry name" value="Znf_CCHC_NABP"/>
</dbReference>
<dbReference type="Proteomes" id="UP001341281">
    <property type="component" value="Chromosome 06"/>
</dbReference>
<evidence type="ECO:0000313" key="5">
    <source>
        <dbReference type="Proteomes" id="UP001341281"/>
    </source>
</evidence>
<gene>
    <name evidence="4" type="ORF">U9M48_030226</name>
</gene>
<feature type="domain" description="CCHC-type" evidence="3">
    <location>
        <begin position="186"/>
        <end position="202"/>
    </location>
</feature>
<keyword evidence="1" id="KW-0862">Zinc</keyword>
<dbReference type="SUPFAM" id="SSF57756">
    <property type="entry name" value="Retrovirus zinc finger-like domains"/>
    <property type="match status" value="3"/>
</dbReference>
<feature type="domain" description="CCHC-type" evidence="3">
    <location>
        <begin position="232"/>
        <end position="248"/>
    </location>
</feature>
<dbReference type="SMART" id="SM00343">
    <property type="entry name" value="ZnF_C2HC"/>
    <property type="match status" value="3"/>
</dbReference>
<proteinExistence type="predicted"/>